<reference evidence="2" key="2">
    <citation type="submission" date="2021-01" db="EMBL/GenBank/DDBJ databases">
        <authorList>
            <person name="Schikora-Tamarit M.A."/>
        </authorList>
    </citation>
    <scope>NUCLEOTIDE SEQUENCE</scope>
    <source>
        <strain evidence="2">CBS6075</strain>
    </source>
</reference>
<evidence type="ECO:0000256" key="1">
    <source>
        <dbReference type="SAM" id="MobiDB-lite"/>
    </source>
</evidence>
<keyword evidence="3" id="KW-1185">Reference proteome</keyword>
<name>A0A9P8P803_9ASCO</name>
<dbReference type="RefSeq" id="XP_046062260.1">
    <property type="nucleotide sequence ID" value="XM_046204038.1"/>
</dbReference>
<accession>A0A9P8P803</accession>
<evidence type="ECO:0000313" key="3">
    <source>
        <dbReference type="Proteomes" id="UP000769157"/>
    </source>
</evidence>
<dbReference type="AlphaFoldDB" id="A0A9P8P803"/>
<organism evidence="2 3">
    <name type="scientific">Ogataea philodendri</name>
    <dbReference type="NCBI Taxonomy" id="1378263"/>
    <lineage>
        <taxon>Eukaryota</taxon>
        <taxon>Fungi</taxon>
        <taxon>Dikarya</taxon>
        <taxon>Ascomycota</taxon>
        <taxon>Saccharomycotina</taxon>
        <taxon>Pichiomycetes</taxon>
        <taxon>Pichiales</taxon>
        <taxon>Pichiaceae</taxon>
        <taxon>Ogataea</taxon>
    </lineage>
</organism>
<dbReference type="EMBL" id="JAEUBE010000183">
    <property type="protein sequence ID" value="KAH3667448.1"/>
    <property type="molecule type" value="Genomic_DNA"/>
</dbReference>
<evidence type="ECO:0000313" key="2">
    <source>
        <dbReference type="EMBL" id="KAH3667448.1"/>
    </source>
</evidence>
<sequence length="466" mass="47661">MIEQTHVVLGHLDQSSNSSVSADDDFGFSRLSRSWELVDSDGVETGAAAGAAGLSRLSRSCDGDGVCLGAPSSVFSNERLASSFAGAGGDVGLSSPRSSCEPLVCGCGFSRPSNSCDPFAGEGLFGLSSPSSCWAPFSGSGFLSSPSSSFDPSPDSFFSGSGFLRISSSSAPFVAGAGDGLLRMLSRLAEPSFGVSFGSFGSFGSSFGRCRMVTFFGAGSSVLYFWNRLCRNPDFSFGSSFVSFGSSFFSGRFKILNNSLLSLAPDRLLASARCGLSSSDGGGAKISLFWSVRCVETGGGGNGSPGSTGGGIMNGIGNGIGNGIMNGLTGNGNGRGPPGPAGPTGPGRTRPGGSALTSVMVSGCLVVATCCNMLSSSLPGSDFCNGWPTPRIFLSCAVACFLSSSSVCRFFFLLIKLWSCCIMELTKNSVFLPCFDNDLTLRHSMALISLRTLGSNCVDSGTPAKT</sequence>
<feature type="compositionally biased region" description="Gly residues" evidence="1">
    <location>
        <begin position="327"/>
        <end position="336"/>
    </location>
</feature>
<gene>
    <name evidence="2" type="ORF">OGAPHI_003097</name>
</gene>
<comment type="caution">
    <text evidence="2">The sequence shown here is derived from an EMBL/GenBank/DDBJ whole genome shotgun (WGS) entry which is preliminary data.</text>
</comment>
<dbReference type="GeneID" id="70235064"/>
<feature type="region of interest" description="Disordered" evidence="1">
    <location>
        <begin position="327"/>
        <end position="352"/>
    </location>
</feature>
<dbReference type="Proteomes" id="UP000769157">
    <property type="component" value="Unassembled WGS sequence"/>
</dbReference>
<proteinExistence type="predicted"/>
<protein>
    <submittedName>
        <fullName evidence="2">Uncharacterized protein</fullName>
    </submittedName>
</protein>
<reference evidence="2" key="1">
    <citation type="journal article" date="2021" name="Open Biol.">
        <title>Shared evolutionary footprints suggest mitochondrial oxidative damage underlies multiple complex I losses in fungi.</title>
        <authorList>
            <person name="Schikora-Tamarit M.A."/>
            <person name="Marcet-Houben M."/>
            <person name="Nosek J."/>
            <person name="Gabaldon T."/>
        </authorList>
    </citation>
    <scope>NUCLEOTIDE SEQUENCE</scope>
    <source>
        <strain evidence="2">CBS6075</strain>
    </source>
</reference>